<keyword evidence="3" id="KW-1185">Reference proteome</keyword>
<organism evidence="2 3">
    <name type="scientific">Albidovulum aquaemixtae</name>
    <dbReference type="NCBI Taxonomy" id="1542388"/>
    <lineage>
        <taxon>Bacteria</taxon>
        <taxon>Pseudomonadati</taxon>
        <taxon>Pseudomonadota</taxon>
        <taxon>Alphaproteobacteria</taxon>
        <taxon>Rhodobacterales</taxon>
        <taxon>Paracoccaceae</taxon>
        <taxon>Albidovulum</taxon>
    </lineage>
</organism>
<dbReference type="AlphaFoldDB" id="A0A2R8BL75"/>
<evidence type="ECO:0000313" key="2">
    <source>
        <dbReference type="EMBL" id="SPH24177.1"/>
    </source>
</evidence>
<dbReference type="RefSeq" id="WP_108854228.1">
    <property type="nucleotide sequence ID" value="NZ_OMOQ01000003.1"/>
</dbReference>
<sequence length="131" mass="13783">MSGQVGSDAFRQIFDGRDSGVVAVGAALDRRVLAAHPQSTIVAYPGYDAVSYGFGARKNSDAYLYLMPQKGRCNLGFYRGSALADPEGLLEGSGKDLRHAKVRDIATANGAAVGDLIHAAIDERREALGGN</sequence>
<accession>A0A2R8BL75</accession>
<dbReference type="Proteomes" id="UP000244924">
    <property type="component" value="Unassembled WGS sequence"/>
</dbReference>
<dbReference type="InterPro" id="IPR014922">
    <property type="entry name" value="YdhG-like"/>
</dbReference>
<proteinExistence type="predicted"/>
<evidence type="ECO:0000313" key="3">
    <source>
        <dbReference type="Proteomes" id="UP000244924"/>
    </source>
</evidence>
<name>A0A2R8BL75_9RHOB</name>
<gene>
    <name evidence="2" type="ORF">DEA8626_03226</name>
</gene>
<dbReference type="OrthoDB" id="214150at2"/>
<protein>
    <recommendedName>
        <fullName evidence="1">YdhG-like domain-containing protein</fullName>
    </recommendedName>
</protein>
<dbReference type="EMBL" id="OMOQ01000003">
    <property type="protein sequence ID" value="SPH24177.1"/>
    <property type="molecule type" value="Genomic_DNA"/>
</dbReference>
<reference evidence="2 3" key="1">
    <citation type="submission" date="2018-03" db="EMBL/GenBank/DDBJ databases">
        <authorList>
            <person name="Keele B.F."/>
        </authorList>
    </citation>
    <scope>NUCLEOTIDE SEQUENCE [LARGE SCALE GENOMIC DNA]</scope>
    <source>
        <strain evidence="2 3">CECT 8626</strain>
    </source>
</reference>
<feature type="domain" description="YdhG-like" evidence="1">
    <location>
        <begin position="47"/>
        <end position="121"/>
    </location>
</feature>
<dbReference type="Pfam" id="PF08818">
    <property type="entry name" value="DUF1801"/>
    <property type="match status" value="1"/>
</dbReference>
<evidence type="ECO:0000259" key="1">
    <source>
        <dbReference type="Pfam" id="PF08818"/>
    </source>
</evidence>